<dbReference type="PROSITE" id="PS50070">
    <property type="entry name" value="KRINGLE_2"/>
    <property type="match status" value="4"/>
</dbReference>
<keyword evidence="1 6" id="KW-0420">Kringle</keyword>
<keyword evidence="3" id="KW-0677">Repeat</keyword>
<dbReference type="InterPro" id="IPR001254">
    <property type="entry name" value="Trypsin_dom"/>
</dbReference>
<feature type="disulfide bond" evidence="6">
    <location>
        <begin position="836"/>
        <end position="875"/>
    </location>
</feature>
<feature type="non-terminal residue" evidence="10">
    <location>
        <position position="1239"/>
    </location>
</feature>
<dbReference type="PRINTS" id="PR00722">
    <property type="entry name" value="CHYMOTRYPSIN"/>
</dbReference>
<organism evidence="10 11">
    <name type="scientific">Polypterus senegalus</name>
    <name type="common">Senegal bichir</name>
    <dbReference type="NCBI Taxonomy" id="55291"/>
    <lineage>
        <taxon>Eukaryota</taxon>
        <taxon>Metazoa</taxon>
        <taxon>Chordata</taxon>
        <taxon>Craniata</taxon>
        <taxon>Vertebrata</taxon>
        <taxon>Euteleostomi</taxon>
        <taxon>Actinopterygii</taxon>
        <taxon>Polypteriformes</taxon>
        <taxon>Polypteridae</taxon>
        <taxon>Polypterus</taxon>
    </lineage>
</organism>
<dbReference type="Pfam" id="PF00089">
    <property type="entry name" value="Trypsin"/>
    <property type="match status" value="1"/>
</dbReference>
<evidence type="ECO:0000256" key="3">
    <source>
        <dbReference type="ARBA" id="ARBA00022737"/>
    </source>
</evidence>
<dbReference type="SUPFAM" id="SSF57440">
    <property type="entry name" value="Kringle-like"/>
    <property type="match status" value="4"/>
</dbReference>
<dbReference type="CDD" id="cd00108">
    <property type="entry name" value="KR"/>
    <property type="match status" value="4"/>
</dbReference>
<dbReference type="SMART" id="SM00020">
    <property type="entry name" value="Tryp_SPc"/>
    <property type="match status" value="1"/>
</dbReference>
<feature type="domain" description="Kringle" evidence="7">
    <location>
        <begin position="901"/>
        <end position="980"/>
    </location>
</feature>
<dbReference type="Proteomes" id="UP001166052">
    <property type="component" value="Unassembled WGS sequence"/>
</dbReference>
<dbReference type="SUPFAM" id="SSF53300">
    <property type="entry name" value="vWA-like"/>
    <property type="match status" value="1"/>
</dbReference>
<name>A0ABS2Z0J2_POLSE</name>
<dbReference type="InterPro" id="IPR013680">
    <property type="entry name" value="VDCC_a2/dsu"/>
</dbReference>
<dbReference type="InterPro" id="IPR013806">
    <property type="entry name" value="Kringle-like"/>
</dbReference>
<dbReference type="Gene3D" id="2.40.10.10">
    <property type="entry name" value="Trypsin-like serine proteases"/>
    <property type="match status" value="2"/>
</dbReference>
<evidence type="ECO:0000256" key="2">
    <source>
        <dbReference type="ARBA" id="ARBA00022588"/>
    </source>
</evidence>
<keyword evidence="4" id="KW-0391">Immunity</keyword>
<dbReference type="PRINTS" id="PR00018">
    <property type="entry name" value="KRINGLE"/>
</dbReference>
<gene>
    <name evidence="10" type="primary">Mst1_1</name>
    <name evidence="10" type="ORF">GTO92_0022333</name>
</gene>
<dbReference type="InterPro" id="IPR009003">
    <property type="entry name" value="Peptidase_S1_PA"/>
</dbReference>
<reference evidence="10" key="1">
    <citation type="journal article" date="2021" name="Cell">
        <title>Tracing the genetic footprints of vertebrate landing in non-teleost ray-finned fishes.</title>
        <authorList>
            <person name="Bi X."/>
            <person name="Wang K."/>
            <person name="Yang L."/>
            <person name="Pan H."/>
            <person name="Jiang H."/>
            <person name="Wei Q."/>
            <person name="Fang M."/>
            <person name="Yu H."/>
            <person name="Zhu C."/>
            <person name="Cai Y."/>
            <person name="He Y."/>
            <person name="Gan X."/>
            <person name="Zeng H."/>
            <person name="Yu D."/>
            <person name="Zhu Y."/>
            <person name="Jiang H."/>
            <person name="Qiu Q."/>
            <person name="Yang H."/>
            <person name="Zhang Y.E."/>
            <person name="Wang W."/>
            <person name="Zhu M."/>
            <person name="He S."/>
            <person name="Zhang G."/>
        </authorList>
    </citation>
    <scope>NUCLEOTIDE SEQUENCE</scope>
    <source>
        <strain evidence="10">Bchr_001</strain>
    </source>
</reference>
<feature type="domain" description="VWFA" evidence="8">
    <location>
        <begin position="1"/>
        <end position="184"/>
    </location>
</feature>
<dbReference type="PANTHER" id="PTHR24261">
    <property type="entry name" value="PLASMINOGEN-RELATED"/>
    <property type="match status" value="1"/>
</dbReference>
<comment type="caution">
    <text evidence="10">The sequence shown here is derived from an EMBL/GenBank/DDBJ whole genome shotgun (WGS) entry which is preliminary data.</text>
</comment>
<accession>A0ABS2Z0J2</accession>
<dbReference type="InterPro" id="IPR036465">
    <property type="entry name" value="vWFA_dom_sf"/>
</dbReference>
<dbReference type="PROSITE" id="PS50240">
    <property type="entry name" value="TRYPSIN_DOM"/>
    <property type="match status" value="1"/>
</dbReference>
<feature type="disulfide bond" evidence="6">
    <location>
        <begin position="743"/>
        <end position="782"/>
    </location>
</feature>
<protein>
    <submittedName>
        <fullName evidence="10">HGFL protein</fullName>
    </submittedName>
</protein>
<dbReference type="Pfam" id="PF00051">
    <property type="entry name" value="Kringle"/>
    <property type="match status" value="4"/>
</dbReference>
<dbReference type="InterPro" id="IPR018056">
    <property type="entry name" value="Kringle_CS"/>
</dbReference>
<evidence type="ECO:0000313" key="10">
    <source>
        <dbReference type="EMBL" id="MBN3292274.1"/>
    </source>
</evidence>
<feature type="disulfide bond" evidence="6">
    <location>
        <begin position="771"/>
        <end position="794"/>
    </location>
</feature>
<dbReference type="EMBL" id="JAAWVN010015897">
    <property type="protein sequence ID" value="MBN3292274.1"/>
    <property type="molecule type" value="Genomic_DNA"/>
</dbReference>
<dbReference type="InterPro" id="IPR050759">
    <property type="entry name" value="Serine_protease_kringle"/>
</dbReference>
<dbReference type="Gene3D" id="3.30.450.20">
    <property type="entry name" value="PAS domain"/>
    <property type="match status" value="1"/>
</dbReference>
<dbReference type="Gene3D" id="3.40.50.410">
    <property type="entry name" value="von Willebrand factor, type A domain"/>
    <property type="match status" value="1"/>
</dbReference>
<evidence type="ECO:0000259" key="9">
    <source>
        <dbReference type="PROSITE" id="PS50240"/>
    </source>
</evidence>
<feature type="domain" description="Kringle" evidence="7">
    <location>
        <begin position="640"/>
        <end position="717"/>
    </location>
</feature>
<dbReference type="InterPro" id="IPR001314">
    <property type="entry name" value="Peptidase_S1A"/>
</dbReference>
<dbReference type="InterPro" id="IPR038178">
    <property type="entry name" value="Kringle_sf"/>
</dbReference>
<dbReference type="Pfam" id="PF08473">
    <property type="entry name" value="VGCC_alpha2"/>
    <property type="match status" value="2"/>
</dbReference>
<dbReference type="SMART" id="SM00130">
    <property type="entry name" value="KR"/>
    <property type="match status" value="4"/>
</dbReference>
<evidence type="ECO:0000259" key="7">
    <source>
        <dbReference type="PROSITE" id="PS50070"/>
    </source>
</evidence>
<dbReference type="PROSITE" id="PS00021">
    <property type="entry name" value="KRINGLE_1"/>
    <property type="match status" value="3"/>
</dbReference>
<feature type="domain" description="Kringle" evidence="7">
    <location>
        <begin position="721"/>
        <end position="799"/>
    </location>
</feature>
<feature type="domain" description="Kringle" evidence="7">
    <location>
        <begin position="814"/>
        <end position="893"/>
    </location>
</feature>
<keyword evidence="5 6" id="KW-1015">Disulfide bond</keyword>
<proteinExistence type="predicted"/>
<feature type="disulfide bond" evidence="6">
    <location>
        <begin position="722"/>
        <end position="799"/>
    </location>
</feature>
<feature type="non-terminal residue" evidence="10">
    <location>
        <position position="1"/>
    </location>
</feature>
<comment type="caution">
    <text evidence="6">Lacks conserved residue(s) required for the propagation of feature annotation.</text>
</comment>
<dbReference type="InterPro" id="IPR000001">
    <property type="entry name" value="Kringle"/>
</dbReference>
<feature type="domain" description="Peptidase S1" evidence="9">
    <location>
        <begin position="1012"/>
        <end position="1237"/>
    </location>
</feature>
<dbReference type="PROSITE" id="PS50234">
    <property type="entry name" value="VWFA"/>
    <property type="match status" value="1"/>
</dbReference>
<dbReference type="PANTHER" id="PTHR24261:SF12">
    <property type="entry name" value="HEPATOCYTE GROWTH FACTOR-LIKE PROTEIN-RELATED"/>
    <property type="match status" value="1"/>
</dbReference>
<dbReference type="InterPro" id="IPR002035">
    <property type="entry name" value="VWF_A"/>
</dbReference>
<dbReference type="CDD" id="cd00190">
    <property type="entry name" value="Tryp_SPc"/>
    <property type="match status" value="1"/>
</dbReference>
<sequence length="1239" mass="140557">MKTSVTEMLDTLSDDDYVNVASFSEKAQRVSCFDHLVQANVRNKKVFKEAVENMTAKGTTDYKAGFQFAFEQLLNRTNIPRANCNKMIMMFTDGGEDRAQDVFEKYNWPHKTHGSSICRRRLAFQAQMLTRSRISRLPLPFHAALLKEAALLKAEASEEQQGYYYEIPSIGAIRINTQEYLDVLSRPMVLAGNKAKQVQWTNVYQDALGLGLVISGTMPVFNLTMEGDTQNQLILGVMGVDIPLNDIKKLTPRYNLGANGYIFAIDPNGYVLLHPNLQPKIINFREPVTLDFLDAELEDRNKEEIRRSMIDGKAGERTFKTLIKSVDERYIDEALRTYTWTPVNGTDYSLGLVLPPYSLFHIRANLSDQILQVQCCGENLPVWTFLPSSFPFSHHPTPCWPCCCCTVSDKNKRYGMLAVFAATDGGITRVFPNKAAEDWNEDPEPFNASFYRRSLDNKGYIFRAPYRDLVGVKLDLEAWVEKFKILASNQTDGRQGPRKCGLSLSCEMDCEVNSDVGMFFSEVDSSLMYALYNYSFYTRKESFDYQSVCAPSPNSNTEEVTADSMDSRETSCITMQTQYYFSNNTVSYTNLIDCGNCSRLFHAQRISNTNLLFVVAEKMMCSSCEGVKLAQAETRYYVRKCIVGNGMNYRGTVSVTQNGRHCQKWRSKYPHEHKYTPNSKNGLEENYCRNPDGDTNGPWCYTTDPNVRYESCKIISCEEEVCMTCNGEGYRGHVDHTATGLECQRWDLQHPHKHPYHPEKYPEKNLQDNYCRNPDASPSPWCYTTDPKVVRKDCKIPKCVVAAKQVHQPQAVKECFTGHGEDYRGKVNETTSGIPCQRWDSQFPHSHPFVPSVYECKGLEENYCRNPDGSEAPWCFTSSKMMRTAFCLQIKRCSDEVESQECYQGNGDQYRGTVSKTRKGITCQKWSADTPHQPKMNATTHPHADLTENYCRNPDADHHGPWCYTKDPKTEFDYCAIKQCPGEKVSISGTSDDVKFDSCGKRDERNRNFIRVVGGKPGNSPWTVSLRNRKGHHFCGGSLVSPQWIISTRQCFASCDSDLTGYTAMMGTLYKDPKDHEPAMQSIPIKKAICGPSDSYLVMLRLERPAVLNERVAQICLPPERYIVPENTNCEIAGWGETQGTGDNTVLQIAQMPVLSNKECNKHYRGKIKENEICTNAFNGGIGACEQDYGGPLACFTHDCWVLEGVMIPMRRCGYPGQPNIFIRVSVYVDWIKKVMEMT</sequence>
<evidence type="ECO:0000256" key="1">
    <source>
        <dbReference type="ARBA" id="ARBA00022572"/>
    </source>
</evidence>
<evidence type="ECO:0000256" key="5">
    <source>
        <dbReference type="ARBA" id="ARBA00023157"/>
    </source>
</evidence>
<dbReference type="Pfam" id="PF13519">
    <property type="entry name" value="VWA_2"/>
    <property type="match status" value="1"/>
</dbReference>
<evidence type="ECO:0000256" key="6">
    <source>
        <dbReference type="PROSITE-ProRule" id="PRU00121"/>
    </source>
</evidence>
<feature type="disulfide bond" evidence="6">
    <location>
        <begin position="864"/>
        <end position="887"/>
    </location>
</feature>
<keyword evidence="11" id="KW-1185">Reference proteome</keyword>
<evidence type="ECO:0000313" key="11">
    <source>
        <dbReference type="Proteomes" id="UP001166052"/>
    </source>
</evidence>
<evidence type="ECO:0000259" key="8">
    <source>
        <dbReference type="PROSITE" id="PS50234"/>
    </source>
</evidence>
<dbReference type="Gene3D" id="2.40.20.10">
    <property type="entry name" value="Plasminogen Kringle 4"/>
    <property type="match status" value="4"/>
</dbReference>
<keyword evidence="2" id="KW-0399">Innate immunity</keyword>
<dbReference type="InterPro" id="IPR043504">
    <property type="entry name" value="Peptidase_S1_PA_chymotrypsin"/>
</dbReference>
<evidence type="ECO:0000256" key="4">
    <source>
        <dbReference type="ARBA" id="ARBA00022859"/>
    </source>
</evidence>
<dbReference type="SUPFAM" id="SSF50494">
    <property type="entry name" value="Trypsin-like serine proteases"/>
    <property type="match status" value="1"/>
</dbReference>